<protein>
    <submittedName>
        <fullName evidence="2">Uncharacterized protein</fullName>
    </submittedName>
</protein>
<evidence type="ECO:0000256" key="1">
    <source>
        <dbReference type="SAM" id="Phobius"/>
    </source>
</evidence>
<gene>
    <name evidence="2" type="ORF">WBA_LOCUS4429</name>
</gene>
<organism evidence="2 3">
    <name type="scientific">Wuchereria bancrofti</name>
    <dbReference type="NCBI Taxonomy" id="6293"/>
    <lineage>
        <taxon>Eukaryota</taxon>
        <taxon>Metazoa</taxon>
        <taxon>Ecdysozoa</taxon>
        <taxon>Nematoda</taxon>
        <taxon>Chromadorea</taxon>
        <taxon>Rhabditida</taxon>
        <taxon>Spirurina</taxon>
        <taxon>Spiruromorpha</taxon>
        <taxon>Filarioidea</taxon>
        <taxon>Onchocercidae</taxon>
        <taxon>Wuchereria</taxon>
    </lineage>
</organism>
<feature type="transmembrane region" description="Helical" evidence="1">
    <location>
        <begin position="37"/>
        <end position="56"/>
    </location>
</feature>
<reference evidence="2 3" key="1">
    <citation type="submission" date="2018-11" db="EMBL/GenBank/DDBJ databases">
        <authorList>
            <consortium name="Pathogen Informatics"/>
        </authorList>
    </citation>
    <scope>NUCLEOTIDE SEQUENCE [LARGE SCALE GENOMIC DNA]</scope>
</reference>
<evidence type="ECO:0000313" key="3">
    <source>
        <dbReference type="Proteomes" id="UP000270924"/>
    </source>
</evidence>
<dbReference type="InParanoid" id="A0A3P7DNP1"/>
<proteinExistence type="predicted"/>
<dbReference type="AlphaFoldDB" id="A0A3P7DNP1"/>
<evidence type="ECO:0000313" key="2">
    <source>
        <dbReference type="EMBL" id="VDM11043.1"/>
    </source>
</evidence>
<accession>A0A3P7DNP1</accession>
<keyword evidence="1" id="KW-0812">Transmembrane</keyword>
<keyword evidence="1" id="KW-1133">Transmembrane helix</keyword>
<dbReference type="EMBL" id="UYWW01001818">
    <property type="protein sequence ID" value="VDM11043.1"/>
    <property type="molecule type" value="Genomic_DNA"/>
</dbReference>
<name>A0A3P7DNP1_WUCBA</name>
<keyword evidence="1" id="KW-0472">Membrane</keyword>
<sequence>MIKSWLQRYFIVVKLKSSGDKAWTGDPLKVKCLDMEVFLDLTIMILMQCFTSWYAVRVGVNIGVLEKSIGTRRIKKHSLIVFASKMYSEQPLKYFSPDILKCKPSCSSDYNNF</sequence>
<dbReference type="Proteomes" id="UP000270924">
    <property type="component" value="Unassembled WGS sequence"/>
</dbReference>
<keyword evidence="3" id="KW-1185">Reference proteome</keyword>